<feature type="compositionally biased region" description="Low complexity" evidence="1">
    <location>
        <begin position="298"/>
        <end position="310"/>
    </location>
</feature>
<proteinExistence type="predicted"/>
<dbReference type="Proteomes" id="UP001066276">
    <property type="component" value="Chromosome 9"/>
</dbReference>
<reference evidence="2" key="1">
    <citation type="journal article" date="2022" name="bioRxiv">
        <title>Sequencing and chromosome-scale assembly of the giantPleurodeles waltlgenome.</title>
        <authorList>
            <person name="Brown T."/>
            <person name="Elewa A."/>
            <person name="Iarovenko S."/>
            <person name="Subramanian E."/>
            <person name="Araus A.J."/>
            <person name="Petzold A."/>
            <person name="Susuki M."/>
            <person name="Suzuki K.-i.T."/>
            <person name="Hayashi T."/>
            <person name="Toyoda A."/>
            <person name="Oliveira C."/>
            <person name="Osipova E."/>
            <person name="Leigh N.D."/>
            <person name="Simon A."/>
            <person name="Yun M.H."/>
        </authorList>
    </citation>
    <scope>NUCLEOTIDE SEQUENCE</scope>
    <source>
        <strain evidence="2">20211129_DDA</strain>
        <tissue evidence="2">Liver</tissue>
    </source>
</reference>
<feature type="compositionally biased region" description="Polar residues" evidence="1">
    <location>
        <begin position="8"/>
        <end position="26"/>
    </location>
</feature>
<name>A0AAV7MQ19_PLEWA</name>
<gene>
    <name evidence="2" type="ORF">NDU88_003259</name>
</gene>
<feature type="compositionally biased region" description="Basic and acidic residues" evidence="1">
    <location>
        <begin position="311"/>
        <end position="328"/>
    </location>
</feature>
<evidence type="ECO:0000313" key="2">
    <source>
        <dbReference type="EMBL" id="KAJ1105855.1"/>
    </source>
</evidence>
<evidence type="ECO:0000313" key="3">
    <source>
        <dbReference type="Proteomes" id="UP001066276"/>
    </source>
</evidence>
<accession>A0AAV7MQ19</accession>
<feature type="compositionally biased region" description="Basic residues" evidence="1">
    <location>
        <begin position="266"/>
        <end position="275"/>
    </location>
</feature>
<dbReference type="EMBL" id="JANPWB010000013">
    <property type="protein sequence ID" value="KAJ1105855.1"/>
    <property type="molecule type" value="Genomic_DNA"/>
</dbReference>
<comment type="caution">
    <text evidence="2">The sequence shown here is derived from an EMBL/GenBank/DDBJ whole genome shotgun (WGS) entry which is preliminary data.</text>
</comment>
<dbReference type="AlphaFoldDB" id="A0AAV7MQ19"/>
<sequence length="343" mass="36782">MRGRHQSLARQPSSRGNQKLPQTSALFHNLASPPDHHHALGPPGPAPDSPPSQDEVTVLNSSAPSGPARCCWSLLRDPPGDSTLLPELREASLAQLHRSAGRKVPPGGCSAYSPGTVGPLLFNLLGDPGRSSPLSWSHINPRQSLSGHTISEVSGANAICCRLPRVPPPRLRTFAARLLPPTPSGTKTEPAPGIGLRASSLLCGVLPCRSSQSPRLRHSNKALAQTTSRAGHLLWGSRHLADLRVRPVGLNSILGGAWPGHERRWPPKSRALRRSGPKEAAGALRRLENHLNARRNPSTTAELSTRTLTTGRRDPAGQQRVPEEKMAYREGGVASLRPENRLS</sequence>
<feature type="region of interest" description="Disordered" evidence="1">
    <location>
        <begin position="259"/>
        <end position="343"/>
    </location>
</feature>
<keyword evidence="3" id="KW-1185">Reference proteome</keyword>
<evidence type="ECO:0000256" key="1">
    <source>
        <dbReference type="SAM" id="MobiDB-lite"/>
    </source>
</evidence>
<protein>
    <submittedName>
        <fullName evidence="2">Uncharacterized protein</fullName>
    </submittedName>
</protein>
<feature type="compositionally biased region" description="Polar residues" evidence="1">
    <location>
        <begin position="54"/>
        <end position="63"/>
    </location>
</feature>
<feature type="region of interest" description="Disordered" evidence="1">
    <location>
        <begin position="1"/>
        <end position="63"/>
    </location>
</feature>
<organism evidence="2 3">
    <name type="scientific">Pleurodeles waltl</name>
    <name type="common">Iberian ribbed newt</name>
    <dbReference type="NCBI Taxonomy" id="8319"/>
    <lineage>
        <taxon>Eukaryota</taxon>
        <taxon>Metazoa</taxon>
        <taxon>Chordata</taxon>
        <taxon>Craniata</taxon>
        <taxon>Vertebrata</taxon>
        <taxon>Euteleostomi</taxon>
        <taxon>Amphibia</taxon>
        <taxon>Batrachia</taxon>
        <taxon>Caudata</taxon>
        <taxon>Salamandroidea</taxon>
        <taxon>Salamandridae</taxon>
        <taxon>Pleurodelinae</taxon>
        <taxon>Pleurodeles</taxon>
    </lineage>
</organism>